<dbReference type="Proteomes" id="UP000807115">
    <property type="component" value="Chromosome 4"/>
</dbReference>
<feature type="region of interest" description="Disordered" evidence="1">
    <location>
        <begin position="79"/>
        <end position="100"/>
    </location>
</feature>
<protein>
    <submittedName>
        <fullName evidence="2">Uncharacterized protein</fullName>
    </submittedName>
</protein>
<dbReference type="AlphaFoldDB" id="A0A921R1L6"/>
<evidence type="ECO:0000313" key="3">
    <source>
        <dbReference type="Proteomes" id="UP000807115"/>
    </source>
</evidence>
<proteinExistence type="predicted"/>
<comment type="caution">
    <text evidence="2">The sequence shown here is derived from an EMBL/GenBank/DDBJ whole genome shotgun (WGS) entry which is preliminary data.</text>
</comment>
<dbReference type="EMBL" id="CM027683">
    <property type="protein sequence ID" value="KAG0531664.1"/>
    <property type="molecule type" value="Genomic_DNA"/>
</dbReference>
<evidence type="ECO:0000256" key="1">
    <source>
        <dbReference type="SAM" id="MobiDB-lite"/>
    </source>
</evidence>
<reference evidence="2" key="2">
    <citation type="submission" date="2020-10" db="EMBL/GenBank/DDBJ databases">
        <authorList>
            <person name="Cooper E.A."/>
            <person name="Brenton Z.W."/>
            <person name="Flinn B.S."/>
            <person name="Jenkins J."/>
            <person name="Shu S."/>
            <person name="Flowers D."/>
            <person name="Luo F."/>
            <person name="Wang Y."/>
            <person name="Xia P."/>
            <person name="Barry K."/>
            <person name="Daum C."/>
            <person name="Lipzen A."/>
            <person name="Yoshinaga Y."/>
            <person name="Schmutz J."/>
            <person name="Saski C."/>
            <person name="Vermerris W."/>
            <person name="Kresovich S."/>
        </authorList>
    </citation>
    <scope>NUCLEOTIDE SEQUENCE</scope>
</reference>
<organism evidence="2 3">
    <name type="scientific">Sorghum bicolor</name>
    <name type="common">Sorghum</name>
    <name type="synonym">Sorghum vulgare</name>
    <dbReference type="NCBI Taxonomy" id="4558"/>
    <lineage>
        <taxon>Eukaryota</taxon>
        <taxon>Viridiplantae</taxon>
        <taxon>Streptophyta</taxon>
        <taxon>Embryophyta</taxon>
        <taxon>Tracheophyta</taxon>
        <taxon>Spermatophyta</taxon>
        <taxon>Magnoliopsida</taxon>
        <taxon>Liliopsida</taxon>
        <taxon>Poales</taxon>
        <taxon>Poaceae</taxon>
        <taxon>PACMAD clade</taxon>
        <taxon>Panicoideae</taxon>
        <taxon>Andropogonodae</taxon>
        <taxon>Andropogoneae</taxon>
        <taxon>Sorghinae</taxon>
        <taxon>Sorghum</taxon>
    </lineage>
</organism>
<accession>A0A921R1L6</accession>
<reference evidence="2" key="1">
    <citation type="journal article" date="2019" name="BMC Genomics">
        <title>A new reference genome for Sorghum bicolor reveals high levels of sequence similarity between sweet and grain genotypes: implications for the genetics of sugar metabolism.</title>
        <authorList>
            <person name="Cooper E.A."/>
            <person name="Brenton Z.W."/>
            <person name="Flinn B.S."/>
            <person name="Jenkins J."/>
            <person name="Shu S."/>
            <person name="Flowers D."/>
            <person name="Luo F."/>
            <person name="Wang Y."/>
            <person name="Xia P."/>
            <person name="Barry K."/>
            <person name="Daum C."/>
            <person name="Lipzen A."/>
            <person name="Yoshinaga Y."/>
            <person name="Schmutz J."/>
            <person name="Saski C."/>
            <person name="Vermerris W."/>
            <person name="Kresovich S."/>
        </authorList>
    </citation>
    <scope>NUCLEOTIDE SEQUENCE</scope>
</reference>
<name>A0A921R1L6_SORBI</name>
<evidence type="ECO:0000313" key="2">
    <source>
        <dbReference type="EMBL" id="KAG0531664.1"/>
    </source>
</evidence>
<gene>
    <name evidence="2" type="ORF">BDA96_04G041800</name>
</gene>
<feature type="compositionally biased region" description="Polar residues" evidence="1">
    <location>
        <begin position="87"/>
        <end position="96"/>
    </location>
</feature>
<sequence length="297" mass="33453">MKETNKICDWIRQNCKPFDTTDMDLDNDFELGRQVRQGTLDFMTSLLEKSPFSVSAAATEQKPVEEKYFIGNIPRNDGNDIAPAEAANSTGGNTPGQEKITGADISKKRMEDADKEANDQDVLEKTWGWDRLLPLKSPIEWSDYCNYLRQYYKRNASVVAEVTGSLVALAEVVTIQCISNEADLICELLKHGAKATDGIIQQSSMIRMCTLSLMHLQLQGFHAIDAAAAMVGITKECKLMCDWIKKEDKLITFGFFTRHRLEECRLIRIRTLDVMLSILKGSSFPPSKMWLDLVANN</sequence>